<evidence type="ECO:0000259" key="1">
    <source>
        <dbReference type="PROSITE" id="PS50987"/>
    </source>
</evidence>
<sequence length="121" mass="13565">MVKYSDELDAMFSALADPTRRSVIARLGRGPASVGELAEPLSISLPSFMKHVRSLESCGLIRTEKSGRVRTCVLNQDRFHLLSGWLEEQRRIWERATDRLEQFVTTGSVDSDGPTPTKEES</sequence>
<dbReference type="PANTHER" id="PTHR38600">
    <property type="entry name" value="TRANSCRIPTIONAL REGULATORY PROTEIN"/>
    <property type="match status" value="1"/>
</dbReference>
<evidence type="ECO:0000313" key="5">
    <source>
        <dbReference type="Proteomes" id="UP000632322"/>
    </source>
</evidence>
<reference evidence="2" key="4">
    <citation type="submission" date="2024-05" db="EMBL/GenBank/DDBJ databases">
        <authorList>
            <person name="Sun Q."/>
            <person name="Zhou Y."/>
        </authorList>
    </citation>
    <scope>NUCLEOTIDE SEQUENCE</scope>
    <source>
        <strain evidence="2">CGMCC 1.15472</strain>
    </source>
</reference>
<dbReference type="PRINTS" id="PR00778">
    <property type="entry name" value="HTHARSR"/>
</dbReference>
<dbReference type="SMART" id="SM00418">
    <property type="entry name" value="HTH_ARSR"/>
    <property type="match status" value="1"/>
</dbReference>
<dbReference type="InterPro" id="IPR036388">
    <property type="entry name" value="WH-like_DNA-bd_sf"/>
</dbReference>
<proteinExistence type="predicted"/>
<dbReference type="Gene3D" id="1.10.10.10">
    <property type="entry name" value="Winged helix-like DNA-binding domain superfamily/Winged helix DNA-binding domain"/>
    <property type="match status" value="1"/>
</dbReference>
<dbReference type="PROSITE" id="PS50987">
    <property type="entry name" value="HTH_ARSR_2"/>
    <property type="match status" value="1"/>
</dbReference>
<dbReference type="Pfam" id="PF12840">
    <property type="entry name" value="HTH_20"/>
    <property type="match status" value="1"/>
</dbReference>
<dbReference type="EMBL" id="VDMQ01000007">
    <property type="protein sequence ID" value="TNM54106.1"/>
    <property type="molecule type" value="Genomic_DNA"/>
</dbReference>
<organism evidence="3 4">
    <name type="scientific">Brevibacterium sediminis</name>
    <dbReference type="NCBI Taxonomy" id="1857024"/>
    <lineage>
        <taxon>Bacteria</taxon>
        <taxon>Bacillati</taxon>
        <taxon>Actinomycetota</taxon>
        <taxon>Actinomycetes</taxon>
        <taxon>Micrococcales</taxon>
        <taxon>Brevibacteriaceae</taxon>
        <taxon>Brevibacterium</taxon>
    </lineage>
</organism>
<reference evidence="5" key="2">
    <citation type="journal article" date="2019" name="Int. J. Syst. Evol. Microbiol.">
        <title>The Global Catalogue of Microorganisms (GCM) 10K type strain sequencing project: providing services to taxonomists for standard genome sequencing and annotation.</title>
        <authorList>
            <consortium name="The Broad Institute Genomics Platform"/>
            <consortium name="The Broad Institute Genome Sequencing Center for Infectious Disease"/>
            <person name="Wu L."/>
            <person name="Ma J."/>
        </authorList>
    </citation>
    <scope>NUCLEOTIDE SEQUENCE [LARGE SCALE GENOMIC DNA]</scope>
    <source>
        <strain evidence="5">CGMCC 1.15472</strain>
    </source>
</reference>
<dbReference type="InterPro" id="IPR001845">
    <property type="entry name" value="HTH_ArsR_DNA-bd_dom"/>
</dbReference>
<dbReference type="InterPro" id="IPR011991">
    <property type="entry name" value="ArsR-like_HTH"/>
</dbReference>
<evidence type="ECO:0000313" key="2">
    <source>
        <dbReference type="EMBL" id="GGC43381.1"/>
    </source>
</evidence>
<dbReference type="RefSeq" id="WP_135810474.1">
    <property type="nucleotide sequence ID" value="NZ_BMJG01000011.1"/>
</dbReference>
<evidence type="ECO:0000313" key="3">
    <source>
        <dbReference type="EMBL" id="TNM54106.1"/>
    </source>
</evidence>
<dbReference type="NCBIfam" id="NF033788">
    <property type="entry name" value="HTH_metalloreg"/>
    <property type="match status" value="1"/>
</dbReference>
<protein>
    <submittedName>
        <fullName evidence="2 3">Transcriptional regulator</fullName>
    </submittedName>
</protein>
<dbReference type="Proteomes" id="UP000632322">
    <property type="component" value="Unassembled WGS sequence"/>
</dbReference>
<dbReference type="Proteomes" id="UP000314223">
    <property type="component" value="Unassembled WGS sequence"/>
</dbReference>
<accession>A0A5C4X059</accession>
<dbReference type="EMBL" id="BMJG01000011">
    <property type="protein sequence ID" value="GGC43381.1"/>
    <property type="molecule type" value="Genomic_DNA"/>
</dbReference>
<gene>
    <name evidence="3" type="ORF">FHQ09_12625</name>
    <name evidence="2" type="ORF">GCM10010974_27200</name>
</gene>
<comment type="caution">
    <text evidence="3">The sequence shown here is derived from an EMBL/GenBank/DDBJ whole genome shotgun (WGS) entry which is preliminary data.</text>
</comment>
<reference evidence="3 4" key="3">
    <citation type="submission" date="2019-06" db="EMBL/GenBank/DDBJ databases">
        <authorList>
            <person name="Mardanova A.M."/>
            <person name="Pudova D.S."/>
            <person name="Shagimardanova E.I."/>
            <person name="Gogoleva N.E."/>
            <person name="Lutfullin M.T."/>
            <person name="Hadieva G.F."/>
            <person name="Sharipova M.R."/>
        </authorList>
    </citation>
    <scope>NUCLEOTIDE SEQUENCE [LARGE SCALE GENOMIC DNA]</scope>
    <source>
        <strain evidence="3 4">MG-1</strain>
    </source>
</reference>
<dbReference type="GO" id="GO:0003700">
    <property type="term" value="F:DNA-binding transcription factor activity"/>
    <property type="evidence" value="ECO:0007669"/>
    <property type="project" value="InterPro"/>
</dbReference>
<dbReference type="AlphaFoldDB" id="A0A5C4X059"/>
<feature type="domain" description="HTH arsR-type" evidence="1">
    <location>
        <begin position="1"/>
        <end position="96"/>
    </location>
</feature>
<dbReference type="PANTHER" id="PTHR38600:SF2">
    <property type="entry name" value="SLL0088 PROTEIN"/>
    <property type="match status" value="1"/>
</dbReference>
<reference evidence="2" key="1">
    <citation type="journal article" date="2014" name="Int. J. Syst. Evol. Microbiol.">
        <title>Complete genome of a new Firmicutes species belonging to the dominant human colonic microbiota ('Ruminococcus bicirculans') reveals two chromosomes and a selective capacity to utilize plant glucans.</title>
        <authorList>
            <consortium name="NISC Comparative Sequencing Program"/>
            <person name="Wegmann U."/>
            <person name="Louis P."/>
            <person name="Goesmann A."/>
            <person name="Henrissat B."/>
            <person name="Duncan S.H."/>
            <person name="Flint H.J."/>
        </authorList>
    </citation>
    <scope>NUCLEOTIDE SEQUENCE</scope>
    <source>
        <strain evidence="2">CGMCC 1.15472</strain>
    </source>
</reference>
<dbReference type="SUPFAM" id="SSF46785">
    <property type="entry name" value="Winged helix' DNA-binding domain"/>
    <property type="match status" value="1"/>
</dbReference>
<evidence type="ECO:0000313" key="4">
    <source>
        <dbReference type="Proteomes" id="UP000314223"/>
    </source>
</evidence>
<dbReference type="InterPro" id="IPR036390">
    <property type="entry name" value="WH_DNA-bd_sf"/>
</dbReference>
<dbReference type="CDD" id="cd00090">
    <property type="entry name" value="HTH_ARSR"/>
    <property type="match status" value="1"/>
</dbReference>
<keyword evidence="5" id="KW-1185">Reference proteome</keyword>
<name>A0A5C4X059_9MICO</name>